<dbReference type="FunFam" id="1.25.70.10:FF:000001">
    <property type="entry name" value="Mitochondrial transcription termination factor-like"/>
    <property type="match status" value="1"/>
</dbReference>
<organism evidence="4">
    <name type="scientific">Sesamum radiatum</name>
    <name type="common">Black benniseed</name>
    <dbReference type="NCBI Taxonomy" id="300843"/>
    <lineage>
        <taxon>Eukaryota</taxon>
        <taxon>Viridiplantae</taxon>
        <taxon>Streptophyta</taxon>
        <taxon>Embryophyta</taxon>
        <taxon>Tracheophyta</taxon>
        <taxon>Spermatophyta</taxon>
        <taxon>Magnoliopsida</taxon>
        <taxon>eudicotyledons</taxon>
        <taxon>Gunneridae</taxon>
        <taxon>Pentapetalae</taxon>
        <taxon>asterids</taxon>
        <taxon>lamiids</taxon>
        <taxon>Lamiales</taxon>
        <taxon>Pedaliaceae</taxon>
        <taxon>Sesamum</taxon>
    </lineage>
</organism>
<sequence length="253" mass="29477">MAAPTIFKRSLEKHIVPSYNYINSLFKSDRVNFVSTTKLGRILCCDLQRHLLPNVEVLREAGVPDKKISFLMVHQPRIFMVDEKRFRKTVEEVQKMGFSTSGLRFVLALEVCRSMSKSMWEKKVAIYKKWGCSDDEIISAFEKLPQCMSVSVDKIMAVMDFLVNNMGFDHSLVLKRPQLIYYSLEKRIRPRCSVYKILVENGLIKKRSNLTPVVEYTEKDFLKKFVMCYEKEVPGLLQLYQEQLAMSKCMISD</sequence>
<comment type="caution">
    <text evidence="4">The sequence shown here is derived from an EMBL/GenBank/DDBJ whole genome shotgun (WGS) entry which is preliminary data.</text>
</comment>
<reference evidence="4" key="1">
    <citation type="submission" date="2020-06" db="EMBL/GenBank/DDBJ databases">
        <authorList>
            <person name="Li T."/>
            <person name="Hu X."/>
            <person name="Zhang T."/>
            <person name="Song X."/>
            <person name="Zhang H."/>
            <person name="Dai N."/>
            <person name="Sheng W."/>
            <person name="Hou X."/>
            <person name="Wei L."/>
        </authorList>
    </citation>
    <scope>NUCLEOTIDE SEQUENCE</scope>
    <source>
        <strain evidence="4">G02</strain>
        <tissue evidence="4">Leaf</tissue>
    </source>
</reference>
<evidence type="ECO:0000256" key="1">
    <source>
        <dbReference type="ARBA" id="ARBA00007692"/>
    </source>
</evidence>
<keyword evidence="2" id="KW-0805">Transcription regulation</keyword>
<dbReference type="Pfam" id="PF02536">
    <property type="entry name" value="mTERF"/>
    <property type="match status" value="1"/>
</dbReference>
<dbReference type="PANTHER" id="PTHR13068:SF166">
    <property type="entry name" value="TRANSCRIPTION TERMINATION FACTOR MTERF15, MITOCHONDRIAL-LIKE"/>
    <property type="match status" value="1"/>
</dbReference>
<comment type="similarity">
    <text evidence="1">Belongs to the mTERF family.</text>
</comment>
<accession>A0AAW2VGT0</accession>
<keyword evidence="2" id="KW-0804">Transcription</keyword>
<dbReference type="SMART" id="SM00733">
    <property type="entry name" value="Mterf"/>
    <property type="match status" value="4"/>
</dbReference>
<dbReference type="AlphaFoldDB" id="A0AAW2VGT0"/>
<dbReference type="Gene3D" id="1.25.70.10">
    <property type="entry name" value="Transcription termination factor 3, mitochondrial"/>
    <property type="match status" value="1"/>
</dbReference>
<dbReference type="GO" id="GO:0006353">
    <property type="term" value="P:DNA-templated transcription termination"/>
    <property type="evidence" value="ECO:0007669"/>
    <property type="project" value="UniProtKB-KW"/>
</dbReference>
<dbReference type="GO" id="GO:0003676">
    <property type="term" value="F:nucleic acid binding"/>
    <property type="evidence" value="ECO:0007669"/>
    <property type="project" value="InterPro"/>
</dbReference>
<dbReference type="InterPro" id="IPR038538">
    <property type="entry name" value="MTERF_sf"/>
</dbReference>
<reference evidence="4" key="2">
    <citation type="journal article" date="2024" name="Plant">
        <title>Genomic evolution and insights into agronomic trait innovations of Sesamum species.</title>
        <authorList>
            <person name="Miao H."/>
            <person name="Wang L."/>
            <person name="Qu L."/>
            <person name="Liu H."/>
            <person name="Sun Y."/>
            <person name="Le M."/>
            <person name="Wang Q."/>
            <person name="Wei S."/>
            <person name="Zheng Y."/>
            <person name="Lin W."/>
            <person name="Duan Y."/>
            <person name="Cao H."/>
            <person name="Xiong S."/>
            <person name="Wang X."/>
            <person name="Wei L."/>
            <person name="Li C."/>
            <person name="Ma Q."/>
            <person name="Ju M."/>
            <person name="Zhao R."/>
            <person name="Li G."/>
            <person name="Mu C."/>
            <person name="Tian Q."/>
            <person name="Mei H."/>
            <person name="Zhang T."/>
            <person name="Gao T."/>
            <person name="Zhang H."/>
        </authorList>
    </citation>
    <scope>NUCLEOTIDE SEQUENCE</scope>
    <source>
        <strain evidence="4">G02</strain>
    </source>
</reference>
<keyword evidence="2" id="KW-0806">Transcription termination</keyword>
<keyword evidence="3" id="KW-0809">Transit peptide</keyword>
<gene>
    <name evidence="4" type="ORF">Sradi_0494200</name>
</gene>
<name>A0AAW2VGT0_SESRA</name>
<evidence type="ECO:0000313" key="4">
    <source>
        <dbReference type="EMBL" id="KAL0428682.1"/>
    </source>
</evidence>
<evidence type="ECO:0000256" key="2">
    <source>
        <dbReference type="ARBA" id="ARBA00022472"/>
    </source>
</evidence>
<dbReference type="PANTHER" id="PTHR13068">
    <property type="entry name" value="CGI-12 PROTEIN-RELATED"/>
    <property type="match status" value="1"/>
</dbReference>
<dbReference type="InterPro" id="IPR003690">
    <property type="entry name" value="MTERF"/>
</dbReference>
<evidence type="ECO:0000256" key="3">
    <source>
        <dbReference type="ARBA" id="ARBA00022946"/>
    </source>
</evidence>
<proteinExistence type="inferred from homology"/>
<protein>
    <submittedName>
        <fullName evidence="4">Uncharacterized protein</fullName>
    </submittedName>
</protein>
<dbReference type="EMBL" id="JACGWJ010000003">
    <property type="protein sequence ID" value="KAL0428682.1"/>
    <property type="molecule type" value="Genomic_DNA"/>
</dbReference>